<keyword evidence="9 13" id="KW-0675">Receptor</keyword>
<sequence>MRPQLMDFPKLGLFLVLILGWNDSFNCERPGVVNIGAILAYDSVIGRVAKAAIETAVHDVNSDKNVLAGTRLNLIMMNSNCNAFLGAIGALKILDREAVAIVGPQVSTTAHMISFISNGLQIPLVSFAATDPTLSSLQYPFFLRMTPSDSYQMKAVANLIHYYGWRQVIAIYVDNEFGRNGIDYLDDELANSTSKIYKIALPMEISQDKMTEALRNSRVIGPRVYVVHASPDSGLDIFSVAQQLNMMTDEYVWLVTDWFCTALGSSESNLLNTLNHLQGIVGFCQYVPVSSQKNGFMSKWEELHKKGMVTSKVNAYGFYAYDTVWAVARAIDDLLRDSGNVTFSSNNELVNMNGKIHFDQFKSFDDGYLLLQKLLLLNFTGITGQIQFDKNRNLKGGAYQIINIGRNIVHTVGYWTSHFGLSISLPNSLHENDERNLRAKQVLGNITWPGENTKTPRGWVAATNEKPLLILVPRRVSFVEFATVLDNHTVTGYCIDVFEAAIKLVPYAIPHKYVPFGDGITSPSSWTLVNMVANQTMDAGVGDITIAKNRTKIVDFTQPYITSGLVIVVPVKTIKSSAWSFLRPFSLDMWCVIGAYFLLIGAVVWLLEHRVNSDFRGPPKRQCLTIFLFSFSSLFHTQKENTVTFLGRFVMVVWFFLLLVITSSYTASLTSFLTIQQLASPISGIDSLIATNEPIGFQESSFARVYMIDVLKIRPSRLVPLRTPEDYAKALRLGPKRSGGVAAIVDELPYVEIFLQKFNGFGLVGEPFTRRGWGFVFPRGSPLAIDLSSAILKLSENGQLQMIHDRWLCKNNCTPKPAKSSDPYRLELSCFRGLFLVCGVVSFGALLIFLLRAIRQFIRFKSKQKDPADSSKGCSHMIYSFFDFLDEKEEAIKKMFKQQNNTSQPEDAIAYFFSPYC</sequence>
<evidence type="ECO:0000256" key="8">
    <source>
        <dbReference type="ARBA" id="ARBA00023136"/>
    </source>
</evidence>
<dbReference type="PRINTS" id="PR01176">
    <property type="entry name" value="GABABRECEPTR"/>
</dbReference>
<protein>
    <recommendedName>
        <fullName evidence="13">Glutamate receptor</fullName>
    </recommendedName>
</protein>
<feature type="transmembrane region" description="Helical" evidence="14">
    <location>
        <begin position="833"/>
        <end position="854"/>
    </location>
</feature>
<keyword evidence="12 13" id="KW-0407">Ion channel</keyword>
<keyword evidence="8 13" id="KW-0472">Membrane</keyword>
<dbReference type="GO" id="GO:0007165">
    <property type="term" value="P:signal transduction"/>
    <property type="evidence" value="ECO:0007669"/>
    <property type="project" value="UniProtKB-ARBA"/>
</dbReference>
<keyword evidence="11 13" id="KW-1071">Ligand-gated ion channel</keyword>
<dbReference type="InterPro" id="IPR017103">
    <property type="entry name" value="Iontropic_Glu_rcpt_pln"/>
</dbReference>
<dbReference type="Pfam" id="PF00060">
    <property type="entry name" value="Lig_chan"/>
    <property type="match status" value="1"/>
</dbReference>
<comment type="subcellular location">
    <subcellularLocation>
        <location evidence="1">Membrane</location>
        <topology evidence="1">Multi-pass membrane protein</topology>
    </subcellularLocation>
</comment>
<dbReference type="Pfam" id="PF01094">
    <property type="entry name" value="ANF_receptor"/>
    <property type="match status" value="1"/>
</dbReference>
<reference evidence="18" key="1">
    <citation type="journal article" date="2017" name="Nat. Commun.">
        <title>The asparagus genome sheds light on the origin and evolution of a young Y chromosome.</title>
        <authorList>
            <person name="Harkess A."/>
            <person name="Zhou J."/>
            <person name="Xu C."/>
            <person name="Bowers J.E."/>
            <person name="Van der Hulst R."/>
            <person name="Ayyampalayam S."/>
            <person name="Mercati F."/>
            <person name="Riccardi P."/>
            <person name="McKain M.R."/>
            <person name="Kakrana A."/>
            <person name="Tang H."/>
            <person name="Ray J."/>
            <person name="Groenendijk J."/>
            <person name="Arikit S."/>
            <person name="Mathioni S.M."/>
            <person name="Nakano M."/>
            <person name="Shan H."/>
            <person name="Telgmann-Rauber A."/>
            <person name="Kanno A."/>
            <person name="Yue Z."/>
            <person name="Chen H."/>
            <person name="Li W."/>
            <person name="Chen Y."/>
            <person name="Xu X."/>
            <person name="Zhang Y."/>
            <person name="Luo S."/>
            <person name="Chen H."/>
            <person name="Gao J."/>
            <person name="Mao Z."/>
            <person name="Pires J.C."/>
            <person name="Luo M."/>
            <person name="Kudrna D."/>
            <person name="Wing R.A."/>
            <person name="Meyers B.C."/>
            <person name="Yi K."/>
            <person name="Kong H."/>
            <person name="Lavrijsen P."/>
            <person name="Sunseri F."/>
            <person name="Falavigna A."/>
            <person name="Ye Y."/>
            <person name="Leebens-Mack J.H."/>
            <person name="Chen G."/>
        </authorList>
    </citation>
    <scope>NUCLEOTIDE SEQUENCE [LARGE SCALE GENOMIC DNA]</scope>
    <source>
        <strain evidence="18">cv. DH0086</strain>
    </source>
</reference>
<dbReference type="Gramene" id="ONK65899">
    <property type="protein sequence ID" value="ONK65899"/>
    <property type="gene ID" value="A4U43_C06F2120"/>
</dbReference>
<evidence type="ECO:0000256" key="5">
    <source>
        <dbReference type="ARBA" id="ARBA00022729"/>
    </source>
</evidence>
<dbReference type="Gene3D" id="3.40.190.10">
    <property type="entry name" value="Periplasmic binding protein-like II"/>
    <property type="match status" value="2"/>
</dbReference>
<dbReference type="GO" id="GO:1901701">
    <property type="term" value="P:cellular response to oxygen-containing compound"/>
    <property type="evidence" value="ECO:0007669"/>
    <property type="project" value="UniProtKB-ARBA"/>
</dbReference>
<feature type="domain" description="Ionotropic glutamate receptor C-terminal" evidence="16">
    <location>
        <begin position="469"/>
        <end position="810"/>
    </location>
</feature>
<evidence type="ECO:0000259" key="16">
    <source>
        <dbReference type="SMART" id="SM00079"/>
    </source>
</evidence>
<evidence type="ECO:0000256" key="1">
    <source>
        <dbReference type="ARBA" id="ARBA00004141"/>
    </source>
</evidence>
<accession>A0A5P1EM75</accession>
<keyword evidence="18" id="KW-1185">Reference proteome</keyword>
<comment type="function">
    <text evidence="13">Glutamate-gated receptor that probably acts as non-selective cation channel.</text>
</comment>
<dbReference type="GO" id="GO:0016020">
    <property type="term" value="C:membrane"/>
    <property type="evidence" value="ECO:0007669"/>
    <property type="project" value="UniProtKB-SubCell"/>
</dbReference>
<name>A0A5P1EM75_ASPOF</name>
<evidence type="ECO:0000256" key="10">
    <source>
        <dbReference type="ARBA" id="ARBA00023180"/>
    </source>
</evidence>
<dbReference type="Pfam" id="PF10613">
    <property type="entry name" value="Lig_chan-Glu_bd"/>
    <property type="match status" value="1"/>
</dbReference>
<dbReference type="CDD" id="cd19990">
    <property type="entry name" value="PBP1_GABAb_receptor_plant"/>
    <property type="match status" value="1"/>
</dbReference>
<keyword evidence="4 14" id="KW-0812">Transmembrane</keyword>
<keyword evidence="6 14" id="KW-1133">Transmembrane helix</keyword>
<dbReference type="SMART" id="SM00079">
    <property type="entry name" value="PBPe"/>
    <property type="match status" value="1"/>
</dbReference>
<keyword evidence="7 13" id="KW-0406">Ion transport</keyword>
<feature type="signal peptide" evidence="15">
    <location>
        <begin position="1"/>
        <end position="27"/>
    </location>
</feature>
<dbReference type="SUPFAM" id="SSF53850">
    <property type="entry name" value="Periplasmic binding protein-like II"/>
    <property type="match status" value="1"/>
</dbReference>
<dbReference type="FunFam" id="3.40.50.2300:FF:000081">
    <property type="entry name" value="Glutamate receptor"/>
    <property type="match status" value="1"/>
</dbReference>
<dbReference type="Gene3D" id="1.10.287.70">
    <property type="match status" value="1"/>
</dbReference>
<dbReference type="Proteomes" id="UP000243459">
    <property type="component" value="Chromosome 6"/>
</dbReference>
<dbReference type="CDD" id="cd13686">
    <property type="entry name" value="GluR_Plant"/>
    <property type="match status" value="1"/>
</dbReference>
<dbReference type="PIRSF" id="PIRSF037090">
    <property type="entry name" value="Iontro_Glu-like_rcpt_pln"/>
    <property type="match status" value="1"/>
</dbReference>
<gene>
    <name evidence="17" type="ORF">A4U43_C06F2120</name>
</gene>
<dbReference type="InterPro" id="IPR001320">
    <property type="entry name" value="Iontro_rcpt_C"/>
</dbReference>
<feature type="transmembrane region" description="Helical" evidence="14">
    <location>
        <begin position="649"/>
        <end position="673"/>
    </location>
</feature>
<dbReference type="FunFam" id="3.40.190.10:FF:000175">
    <property type="entry name" value="Glutamate receptor"/>
    <property type="match status" value="1"/>
</dbReference>
<keyword evidence="10" id="KW-0325">Glycoprotein</keyword>
<keyword evidence="5 15" id="KW-0732">Signal</keyword>
<evidence type="ECO:0000256" key="9">
    <source>
        <dbReference type="ARBA" id="ARBA00023170"/>
    </source>
</evidence>
<evidence type="ECO:0000256" key="13">
    <source>
        <dbReference type="PIRNR" id="PIRNR037090"/>
    </source>
</evidence>
<dbReference type="GO" id="GO:0009611">
    <property type="term" value="P:response to wounding"/>
    <property type="evidence" value="ECO:0007669"/>
    <property type="project" value="UniProtKB-ARBA"/>
</dbReference>
<evidence type="ECO:0000256" key="11">
    <source>
        <dbReference type="ARBA" id="ARBA00023286"/>
    </source>
</evidence>
<evidence type="ECO:0000256" key="6">
    <source>
        <dbReference type="ARBA" id="ARBA00022989"/>
    </source>
</evidence>
<evidence type="ECO:0000256" key="15">
    <source>
        <dbReference type="SAM" id="SignalP"/>
    </source>
</evidence>
<feature type="chain" id="PRO_5024274366" description="Glutamate receptor" evidence="15">
    <location>
        <begin position="28"/>
        <end position="917"/>
    </location>
</feature>
<dbReference type="PANTHER" id="PTHR18966">
    <property type="entry name" value="IONOTROPIC GLUTAMATE RECEPTOR"/>
    <property type="match status" value="1"/>
</dbReference>
<dbReference type="SUPFAM" id="SSF53822">
    <property type="entry name" value="Periplasmic binding protein-like I"/>
    <property type="match status" value="1"/>
</dbReference>
<proteinExistence type="inferred from homology"/>
<dbReference type="EMBL" id="CM007386">
    <property type="protein sequence ID" value="ONK65899.1"/>
    <property type="molecule type" value="Genomic_DNA"/>
</dbReference>
<dbReference type="GO" id="GO:0015276">
    <property type="term" value="F:ligand-gated monoatomic ion channel activity"/>
    <property type="evidence" value="ECO:0007669"/>
    <property type="project" value="InterPro"/>
</dbReference>
<dbReference type="InterPro" id="IPR015683">
    <property type="entry name" value="Ionotropic_Glu_rcpt"/>
</dbReference>
<evidence type="ECO:0000256" key="2">
    <source>
        <dbReference type="ARBA" id="ARBA00008685"/>
    </source>
</evidence>
<feature type="transmembrane region" description="Helical" evidence="14">
    <location>
        <begin position="589"/>
        <end position="607"/>
    </location>
</feature>
<dbReference type="InterPro" id="IPR001828">
    <property type="entry name" value="ANF_lig-bd_rcpt"/>
</dbReference>
<evidence type="ECO:0000256" key="3">
    <source>
        <dbReference type="ARBA" id="ARBA00022448"/>
    </source>
</evidence>
<dbReference type="FunFam" id="3.40.190.10:FF:000054">
    <property type="entry name" value="Glutamate receptor"/>
    <property type="match status" value="1"/>
</dbReference>
<dbReference type="Gene3D" id="3.40.50.2300">
    <property type="match status" value="2"/>
</dbReference>
<evidence type="ECO:0000256" key="14">
    <source>
        <dbReference type="SAM" id="Phobius"/>
    </source>
</evidence>
<keyword evidence="3 13" id="KW-0813">Transport</keyword>
<dbReference type="FunFam" id="1.10.287.70:FF:000037">
    <property type="entry name" value="Glutamate receptor"/>
    <property type="match status" value="1"/>
</dbReference>
<dbReference type="InterPro" id="IPR028082">
    <property type="entry name" value="Peripla_BP_I"/>
</dbReference>
<dbReference type="InterPro" id="IPR019594">
    <property type="entry name" value="Glu/Gly-bd"/>
</dbReference>
<evidence type="ECO:0000313" key="18">
    <source>
        <dbReference type="Proteomes" id="UP000243459"/>
    </source>
</evidence>
<dbReference type="AlphaFoldDB" id="A0A5P1EM75"/>
<dbReference type="OMA" id="CCTAHEP"/>
<evidence type="ECO:0000256" key="7">
    <source>
        <dbReference type="ARBA" id="ARBA00023065"/>
    </source>
</evidence>
<comment type="similarity">
    <text evidence="2 13">Belongs to the glutamate-gated ion channel (TC 1.A.10.1) family.</text>
</comment>
<evidence type="ECO:0000313" key="17">
    <source>
        <dbReference type="EMBL" id="ONK65899.1"/>
    </source>
</evidence>
<evidence type="ECO:0000256" key="12">
    <source>
        <dbReference type="ARBA" id="ARBA00023303"/>
    </source>
</evidence>
<dbReference type="InterPro" id="IPR044440">
    <property type="entry name" value="GABAb_receptor_plant_PBP1"/>
</dbReference>
<organism evidence="17 18">
    <name type="scientific">Asparagus officinalis</name>
    <name type="common">Garden asparagus</name>
    <dbReference type="NCBI Taxonomy" id="4686"/>
    <lineage>
        <taxon>Eukaryota</taxon>
        <taxon>Viridiplantae</taxon>
        <taxon>Streptophyta</taxon>
        <taxon>Embryophyta</taxon>
        <taxon>Tracheophyta</taxon>
        <taxon>Spermatophyta</taxon>
        <taxon>Magnoliopsida</taxon>
        <taxon>Liliopsida</taxon>
        <taxon>Asparagales</taxon>
        <taxon>Asparagaceae</taxon>
        <taxon>Asparagoideae</taxon>
        <taxon>Asparagus</taxon>
    </lineage>
</organism>
<evidence type="ECO:0000256" key="4">
    <source>
        <dbReference type="ARBA" id="ARBA00022692"/>
    </source>
</evidence>